<protein>
    <submittedName>
        <fullName evidence="1">Uncharacterized protein</fullName>
    </submittedName>
</protein>
<evidence type="ECO:0000313" key="1">
    <source>
        <dbReference type="EMBL" id="AXI61568.1"/>
    </source>
</evidence>
<dbReference type="AlphaFoldDB" id="A0A345RQK2"/>
<name>A0A345RQK2_9PSED</name>
<dbReference type="EMBL" id="CP029608">
    <property type="protein sequence ID" value="AXI61568.1"/>
    <property type="molecule type" value="Genomic_DNA"/>
</dbReference>
<sequence length="108" mass="12372">MKDMKSAYSTQGHGAVRPLILTQRTTSSVFNAPIFFQETCLGIVPDQSQLVMRRYFERFSPADSHWVEYIHSIPTSEFIHWIMTHGQLRIECSENTPFGQIQTAGEAH</sequence>
<dbReference type="KEGG" id="pke:DLD99_14170"/>
<dbReference type="Proteomes" id="UP000253720">
    <property type="component" value="Chromosome"/>
</dbReference>
<dbReference type="RefSeq" id="WP_114882946.1">
    <property type="nucleotide sequence ID" value="NZ_CP029608.1"/>
</dbReference>
<gene>
    <name evidence="1" type="ORF">DLD99_14170</name>
</gene>
<proteinExistence type="predicted"/>
<keyword evidence="2" id="KW-1185">Reference proteome</keyword>
<accession>A0A345RQK2</accession>
<organism evidence="1 2">
    <name type="scientific">Pseudomonas kribbensis</name>
    <dbReference type="NCBI Taxonomy" id="1628086"/>
    <lineage>
        <taxon>Bacteria</taxon>
        <taxon>Pseudomonadati</taxon>
        <taxon>Pseudomonadota</taxon>
        <taxon>Gammaproteobacteria</taxon>
        <taxon>Pseudomonadales</taxon>
        <taxon>Pseudomonadaceae</taxon>
        <taxon>Pseudomonas</taxon>
    </lineage>
</organism>
<evidence type="ECO:0000313" key="2">
    <source>
        <dbReference type="Proteomes" id="UP000253720"/>
    </source>
</evidence>
<reference evidence="1 2" key="1">
    <citation type="submission" date="2018-05" db="EMBL/GenBank/DDBJ databases">
        <title>Complete genome sequence of Pseudomonas kribbensis 46-2(T).</title>
        <authorList>
            <person name="Jeong H."/>
            <person name="Lee S.-G."/>
            <person name="Rha E."/>
            <person name="Kim H."/>
        </authorList>
    </citation>
    <scope>NUCLEOTIDE SEQUENCE [LARGE SCALE GENOMIC DNA]</scope>
    <source>
        <strain evidence="1 2">46-2</strain>
    </source>
</reference>